<gene>
    <name evidence="3" type="ORF">R54767_04318</name>
</gene>
<proteinExistence type="predicted"/>
<accession>A0ABM8U8P2</accession>
<organism evidence="3 4">
    <name type="scientific">Paraburkholderia gardini</name>
    <dbReference type="NCBI Taxonomy" id="2823469"/>
    <lineage>
        <taxon>Bacteria</taxon>
        <taxon>Pseudomonadati</taxon>
        <taxon>Pseudomonadota</taxon>
        <taxon>Betaproteobacteria</taxon>
        <taxon>Burkholderiales</taxon>
        <taxon>Burkholderiaceae</taxon>
        <taxon>Paraburkholderia</taxon>
    </lineage>
</organism>
<evidence type="ECO:0000259" key="2">
    <source>
        <dbReference type="Pfam" id="PF13628"/>
    </source>
</evidence>
<dbReference type="Proteomes" id="UP000789752">
    <property type="component" value="Unassembled WGS sequence"/>
</dbReference>
<dbReference type="RefSeq" id="WP_228982091.1">
    <property type="nucleotide sequence ID" value="NZ_CAJQYY010000029.1"/>
</dbReference>
<dbReference type="InterPro" id="IPR012347">
    <property type="entry name" value="Ferritin-like"/>
</dbReference>
<dbReference type="PANTHER" id="PTHR38593">
    <property type="entry name" value="BLR2558 PROTEIN"/>
    <property type="match status" value="1"/>
</dbReference>
<dbReference type="PANTHER" id="PTHR38593:SF1">
    <property type="entry name" value="BLR2558 PROTEIN"/>
    <property type="match status" value="1"/>
</dbReference>
<comment type="caution">
    <text evidence="3">The sequence shown here is derived from an EMBL/GenBank/DDBJ whole genome shotgun (WGS) entry which is preliminary data.</text>
</comment>
<evidence type="ECO:0000313" key="3">
    <source>
        <dbReference type="EMBL" id="CAG4916581.1"/>
    </source>
</evidence>
<feature type="chain" id="PRO_5046294465" description="DUF4142 domain-containing protein" evidence="1">
    <location>
        <begin position="28"/>
        <end position="183"/>
    </location>
</feature>
<name>A0ABM8U8P2_9BURK</name>
<dbReference type="Gene3D" id="1.20.1260.10">
    <property type="match status" value="1"/>
</dbReference>
<protein>
    <recommendedName>
        <fullName evidence="2">DUF4142 domain-containing protein</fullName>
    </recommendedName>
</protein>
<feature type="domain" description="DUF4142" evidence="2">
    <location>
        <begin position="42"/>
        <end position="175"/>
    </location>
</feature>
<evidence type="ECO:0000313" key="4">
    <source>
        <dbReference type="Proteomes" id="UP000789752"/>
    </source>
</evidence>
<sequence>MTFQHSMRAMVAATGIAMTMPAGVVHAQTSEPAAAQTKLSAADQQFVQDASQAGATEIAASKLALKNSNDPQVRKFASQMIVDHTKLARNLDIVAEKKGLKSPPSADSAVIGKLQRLKGAGFDQAYIADVAVGGHQKAVELFRKESESGADPQLKAAATKALPVIQHHLAMAQQLGNAKKSTS</sequence>
<keyword evidence="1" id="KW-0732">Signal</keyword>
<dbReference type="InterPro" id="IPR025419">
    <property type="entry name" value="DUF4142"/>
</dbReference>
<dbReference type="EMBL" id="CAJQYY010000029">
    <property type="protein sequence ID" value="CAG4916581.1"/>
    <property type="molecule type" value="Genomic_DNA"/>
</dbReference>
<feature type="signal peptide" evidence="1">
    <location>
        <begin position="1"/>
        <end position="27"/>
    </location>
</feature>
<reference evidence="3 4" key="1">
    <citation type="submission" date="2021-04" db="EMBL/GenBank/DDBJ databases">
        <authorList>
            <person name="Vanwijnsberghe S."/>
        </authorList>
    </citation>
    <scope>NUCLEOTIDE SEQUENCE [LARGE SCALE GENOMIC DNA]</scope>
    <source>
        <strain evidence="3 4">LMG 32171</strain>
    </source>
</reference>
<evidence type="ECO:0000256" key="1">
    <source>
        <dbReference type="SAM" id="SignalP"/>
    </source>
</evidence>
<keyword evidence="4" id="KW-1185">Reference proteome</keyword>
<dbReference type="Pfam" id="PF13628">
    <property type="entry name" value="DUF4142"/>
    <property type="match status" value="1"/>
</dbReference>